<dbReference type="InterPro" id="IPR002645">
    <property type="entry name" value="STAS_dom"/>
</dbReference>
<dbReference type="AlphaFoldDB" id="A0A557PHP6"/>
<gene>
    <name evidence="3" type="ORF">FOF44_01630</name>
    <name evidence="2" type="ORF">GCM10007931_20080</name>
</gene>
<dbReference type="InterPro" id="IPR052746">
    <property type="entry name" value="MlaB_ABC_Transporter"/>
</dbReference>
<keyword evidence="5" id="KW-1185">Reference proteome</keyword>
<reference evidence="5" key="2">
    <citation type="journal article" date="2019" name="Int. J. Syst. Evol. Microbiol.">
        <title>The Global Catalogue of Microorganisms (GCM) 10K type strain sequencing project: providing services to taxonomists for standard genome sequencing and annotation.</title>
        <authorList>
            <consortium name="The Broad Institute Genomics Platform"/>
            <consortium name="The Broad Institute Genome Sequencing Center for Infectious Disease"/>
            <person name="Wu L."/>
            <person name="Ma J."/>
        </authorList>
    </citation>
    <scope>NUCLEOTIDE SEQUENCE [LARGE SCALE GENOMIC DNA]</scope>
    <source>
        <strain evidence="5">NBRC 111146</strain>
    </source>
</reference>
<comment type="caution">
    <text evidence="3">The sequence shown here is derived from an EMBL/GenBank/DDBJ whole genome shotgun (WGS) entry which is preliminary data.</text>
</comment>
<protein>
    <submittedName>
        <fullName evidence="2">Anti-sigma B factor antagonist</fullName>
    </submittedName>
    <submittedName>
        <fullName evidence="3">STAS domain-containing protein</fullName>
    </submittedName>
</protein>
<evidence type="ECO:0000313" key="4">
    <source>
        <dbReference type="Proteomes" id="UP000319828"/>
    </source>
</evidence>
<dbReference type="Proteomes" id="UP001157156">
    <property type="component" value="Unassembled WGS sequence"/>
</dbReference>
<dbReference type="InterPro" id="IPR058548">
    <property type="entry name" value="MlaB-like_STAS"/>
</dbReference>
<reference evidence="2" key="1">
    <citation type="journal article" date="2014" name="Int. J. Syst. Evol. Microbiol.">
        <title>Complete genome of a new Firmicutes species belonging to the dominant human colonic microbiota ('Ruminococcus bicirculans') reveals two chromosomes and a selective capacity to utilize plant glucans.</title>
        <authorList>
            <consortium name="NISC Comparative Sequencing Program"/>
            <person name="Wegmann U."/>
            <person name="Louis P."/>
            <person name="Goesmann A."/>
            <person name="Henrissat B."/>
            <person name="Duncan S.H."/>
            <person name="Flint H.J."/>
        </authorList>
    </citation>
    <scope>NUCLEOTIDE SEQUENCE</scope>
    <source>
        <strain evidence="2">NBRC 111146</strain>
    </source>
</reference>
<dbReference type="InterPro" id="IPR036513">
    <property type="entry name" value="STAS_dom_sf"/>
</dbReference>
<accession>A0A557PHP6</accession>
<evidence type="ECO:0000259" key="1">
    <source>
        <dbReference type="PROSITE" id="PS50801"/>
    </source>
</evidence>
<name>A0A557PHP6_9VIBR</name>
<dbReference type="OrthoDB" id="5900662at2"/>
<proteinExistence type="predicted"/>
<dbReference type="EMBL" id="VMKJ01000001">
    <property type="protein sequence ID" value="TVO40170.1"/>
    <property type="molecule type" value="Genomic_DNA"/>
</dbReference>
<dbReference type="Pfam" id="PF13466">
    <property type="entry name" value="STAS_2"/>
    <property type="match status" value="1"/>
</dbReference>
<feature type="domain" description="STAS" evidence="1">
    <location>
        <begin position="16"/>
        <end position="105"/>
    </location>
</feature>
<sequence length="105" mass="12217">MQSCHWQENGEQQASIIGQLTRDTVPELWSQLQAWQTQIARYEVCLKELDRVDSAGMAMLIHLLQHAKNQNCHIMLTFMPSQLYTLFKLSNIDELFAEHIQVTDD</sequence>
<dbReference type="PANTHER" id="PTHR35849">
    <property type="entry name" value="BLR2341 PROTEIN"/>
    <property type="match status" value="1"/>
</dbReference>
<dbReference type="Gene3D" id="3.30.750.24">
    <property type="entry name" value="STAS domain"/>
    <property type="match status" value="1"/>
</dbReference>
<dbReference type="CDD" id="cd07043">
    <property type="entry name" value="STAS_anti-anti-sigma_factors"/>
    <property type="match status" value="1"/>
</dbReference>
<dbReference type="PANTHER" id="PTHR35849:SF1">
    <property type="entry name" value="INTERMEMBRANE PHOSPHOLIPID TRANSPORT SYSTEM BINDING PROTEIN MLAB"/>
    <property type="match status" value="1"/>
</dbReference>
<dbReference type="SUPFAM" id="SSF52091">
    <property type="entry name" value="SpoIIaa-like"/>
    <property type="match status" value="1"/>
</dbReference>
<evidence type="ECO:0000313" key="3">
    <source>
        <dbReference type="EMBL" id="TVO40170.1"/>
    </source>
</evidence>
<organism evidence="3 4">
    <name type="scientific">Vibrio algivorus</name>
    <dbReference type="NCBI Taxonomy" id="1667024"/>
    <lineage>
        <taxon>Bacteria</taxon>
        <taxon>Pseudomonadati</taxon>
        <taxon>Pseudomonadota</taxon>
        <taxon>Gammaproteobacteria</taxon>
        <taxon>Vibrionales</taxon>
        <taxon>Vibrionaceae</taxon>
        <taxon>Vibrio</taxon>
    </lineage>
</organism>
<dbReference type="PROSITE" id="PS50801">
    <property type="entry name" value="STAS"/>
    <property type="match status" value="1"/>
</dbReference>
<dbReference type="Proteomes" id="UP000319828">
    <property type="component" value="Unassembled WGS sequence"/>
</dbReference>
<reference evidence="2" key="4">
    <citation type="submission" date="2023-01" db="EMBL/GenBank/DDBJ databases">
        <title>Draft genome sequence of Vibrio algivorus strain NBRC 111146.</title>
        <authorList>
            <person name="Sun Q."/>
            <person name="Mori K."/>
        </authorList>
    </citation>
    <scope>NUCLEOTIDE SEQUENCE</scope>
    <source>
        <strain evidence="2">NBRC 111146</strain>
    </source>
</reference>
<dbReference type="EMBL" id="BSPV01000006">
    <property type="protein sequence ID" value="GLT15033.1"/>
    <property type="molecule type" value="Genomic_DNA"/>
</dbReference>
<evidence type="ECO:0000313" key="2">
    <source>
        <dbReference type="EMBL" id="GLT15033.1"/>
    </source>
</evidence>
<evidence type="ECO:0000313" key="5">
    <source>
        <dbReference type="Proteomes" id="UP001157156"/>
    </source>
</evidence>
<dbReference type="RefSeq" id="WP_089122305.1">
    <property type="nucleotide sequence ID" value="NZ_BSPV01000006.1"/>
</dbReference>
<reference evidence="3 4" key="3">
    <citation type="submission" date="2019-07" db="EMBL/GenBank/DDBJ databases">
        <title>The draft genome sequence of Vibrio algivorus M1486.</title>
        <authorList>
            <person name="Meng X."/>
        </authorList>
    </citation>
    <scope>NUCLEOTIDE SEQUENCE [LARGE SCALE GENOMIC DNA]</scope>
    <source>
        <strain evidence="3 4">M1486</strain>
    </source>
</reference>